<dbReference type="NCBIfam" id="TIGR03177">
    <property type="entry name" value="pilus_cpaB"/>
    <property type="match status" value="1"/>
</dbReference>
<proteinExistence type="predicted"/>
<dbReference type="Gene3D" id="3.90.1210.10">
    <property type="entry name" value="Antifreeze-like/N-acetylneuraminic acid synthase C-terminal domain"/>
    <property type="match status" value="1"/>
</dbReference>
<comment type="caution">
    <text evidence="4">The sequence shown here is derived from an EMBL/GenBank/DDBJ whole genome shotgun (WGS) entry which is preliminary data.</text>
</comment>
<keyword evidence="2" id="KW-1133">Transmembrane helix</keyword>
<organism evidence="4 5">
    <name type="scientific">Actinomyces johnsonii</name>
    <dbReference type="NCBI Taxonomy" id="544581"/>
    <lineage>
        <taxon>Bacteria</taxon>
        <taxon>Bacillati</taxon>
        <taxon>Actinomycetota</taxon>
        <taxon>Actinomycetes</taxon>
        <taxon>Actinomycetales</taxon>
        <taxon>Actinomycetaceae</taxon>
        <taxon>Actinomyces</taxon>
    </lineage>
</organism>
<dbReference type="RefSeq" id="WP_141424789.1">
    <property type="nucleotide sequence ID" value="NZ_JASPFB010000006.1"/>
</dbReference>
<protein>
    <submittedName>
        <fullName evidence="4">Flp pilus assembly protein CpaB</fullName>
    </submittedName>
</protein>
<evidence type="ECO:0000259" key="3">
    <source>
        <dbReference type="SMART" id="SM00858"/>
    </source>
</evidence>
<sequence length="239" mass="25730">MNPRQRRGVLLILVTALGAVVTFVAMFSYVQSISSQVGPMTTVLKLSQQVNELKEVTAADVVTEQVPKRWVPDDAIHDVNDLKGKVAASTYNKGAVLQTSMLQDPPQLAEGYREVSIMIDAETGVAGKVTPGSRVDIVSTVEDPNTKGQKAEIIIQNALITEVGVTTKVQDKDENGNFSEEKDSVPVTFSLTPEQSLKLAYAESFSTKVRLLLRRDGDQGSAQIPEYSANPGTPAQGAN</sequence>
<evidence type="ECO:0000313" key="5">
    <source>
        <dbReference type="Proteomes" id="UP000319010"/>
    </source>
</evidence>
<dbReference type="InterPro" id="IPR013974">
    <property type="entry name" value="SAF"/>
</dbReference>
<dbReference type="AlphaFoldDB" id="A0A507ZWW5"/>
<feature type="domain" description="SAF" evidence="3">
    <location>
        <begin position="41"/>
        <end position="103"/>
    </location>
</feature>
<gene>
    <name evidence="4" type="primary">cpaB</name>
    <name evidence="4" type="ORF">FK256_10955</name>
</gene>
<keyword evidence="2" id="KW-0472">Membrane</keyword>
<feature type="compositionally biased region" description="Polar residues" evidence="1">
    <location>
        <begin position="230"/>
        <end position="239"/>
    </location>
</feature>
<reference evidence="4 5" key="1">
    <citation type="submission" date="2019-06" db="EMBL/GenBank/DDBJ databases">
        <title>Draft genome sequence of Actinomyces johnsonii CCUG 34287T.</title>
        <authorList>
            <person name="Salva-Serra F."/>
            <person name="Cardew S."/>
            <person name="Moore E."/>
        </authorList>
    </citation>
    <scope>NUCLEOTIDE SEQUENCE [LARGE SCALE GENOMIC DNA]</scope>
    <source>
        <strain evidence="4 5">CCUG 34287</strain>
    </source>
</reference>
<feature type="transmembrane region" description="Helical" evidence="2">
    <location>
        <begin position="9"/>
        <end position="30"/>
    </location>
</feature>
<feature type="region of interest" description="Disordered" evidence="1">
    <location>
        <begin position="220"/>
        <end position="239"/>
    </location>
</feature>
<keyword evidence="2" id="KW-0812">Transmembrane</keyword>
<evidence type="ECO:0000313" key="4">
    <source>
        <dbReference type="EMBL" id="TQD42009.1"/>
    </source>
</evidence>
<accession>A0A507ZWW5</accession>
<dbReference type="EMBL" id="VICB01000019">
    <property type="protein sequence ID" value="TQD42009.1"/>
    <property type="molecule type" value="Genomic_DNA"/>
</dbReference>
<dbReference type="Pfam" id="PF16976">
    <property type="entry name" value="RcpC"/>
    <property type="match status" value="1"/>
</dbReference>
<dbReference type="InterPro" id="IPR031571">
    <property type="entry name" value="RcpC_dom"/>
</dbReference>
<evidence type="ECO:0000256" key="2">
    <source>
        <dbReference type="SAM" id="Phobius"/>
    </source>
</evidence>
<dbReference type="Proteomes" id="UP000319010">
    <property type="component" value="Unassembled WGS sequence"/>
</dbReference>
<dbReference type="CDD" id="cd11614">
    <property type="entry name" value="SAF_CpaB_FlgA_like"/>
    <property type="match status" value="1"/>
</dbReference>
<dbReference type="InterPro" id="IPR017592">
    <property type="entry name" value="Pilus_assmbl_Flp-typ_CpaB"/>
</dbReference>
<name>A0A507ZWW5_9ACTO</name>
<evidence type="ECO:0000256" key="1">
    <source>
        <dbReference type="SAM" id="MobiDB-lite"/>
    </source>
</evidence>
<dbReference type="Pfam" id="PF08666">
    <property type="entry name" value="SAF"/>
    <property type="match status" value="1"/>
</dbReference>
<dbReference type="SMART" id="SM00858">
    <property type="entry name" value="SAF"/>
    <property type="match status" value="1"/>
</dbReference>